<feature type="transmembrane region" description="Helical" evidence="1">
    <location>
        <begin position="20"/>
        <end position="38"/>
    </location>
</feature>
<sequence>MVLLPLLKGEIPVLKKREVIIKFFIGLPISMVLFLFAYEVDISQQILKNQNINNELKEKLMEKRSKGGLSNLDLFRILYQYK</sequence>
<reference evidence="2 3" key="1">
    <citation type="submission" date="2013-05" db="EMBL/GenBank/DDBJ databases">
        <title>Genome assembly of Acinetobacter junii MTCC 11364.</title>
        <authorList>
            <person name="Khatri I."/>
            <person name="Singh N.K."/>
            <person name="Subramanian S."/>
            <person name="Mayilraj S."/>
        </authorList>
    </citation>
    <scope>NUCLEOTIDE SEQUENCE [LARGE SCALE GENOMIC DNA]</scope>
    <source>
        <strain evidence="2 3">MTCC 11364</strain>
    </source>
</reference>
<evidence type="ECO:0000313" key="3">
    <source>
        <dbReference type="Proteomes" id="UP000018420"/>
    </source>
</evidence>
<dbReference type="Proteomes" id="UP000018420">
    <property type="component" value="Unassembled WGS sequence"/>
</dbReference>
<evidence type="ECO:0000256" key="1">
    <source>
        <dbReference type="SAM" id="Phobius"/>
    </source>
</evidence>
<keyword evidence="1" id="KW-0472">Membrane</keyword>
<protein>
    <submittedName>
        <fullName evidence="2">Uncharacterized protein</fullName>
    </submittedName>
</protein>
<gene>
    <name evidence="2" type="ORF">L292_2510</name>
</gene>
<evidence type="ECO:0000313" key="2">
    <source>
        <dbReference type="EMBL" id="EPR86470.1"/>
    </source>
</evidence>
<dbReference type="EMBL" id="ASYZ01000055">
    <property type="protein sequence ID" value="EPR86470.1"/>
    <property type="molecule type" value="Genomic_DNA"/>
</dbReference>
<comment type="caution">
    <text evidence="2">The sequence shown here is derived from an EMBL/GenBank/DDBJ whole genome shotgun (WGS) entry which is preliminary data.</text>
</comment>
<keyword evidence="1" id="KW-1133">Transmembrane helix</keyword>
<name>S7WTJ3_ACIJU</name>
<dbReference type="PATRIC" id="fig|1330047.3.peg.1114"/>
<organism evidence="2 3">
    <name type="scientific">Acinetobacter junii CIP 107470 = MTCC 11364</name>
    <dbReference type="NCBI Taxonomy" id="1217666"/>
    <lineage>
        <taxon>Bacteria</taxon>
        <taxon>Pseudomonadati</taxon>
        <taxon>Pseudomonadota</taxon>
        <taxon>Gammaproteobacteria</taxon>
        <taxon>Moraxellales</taxon>
        <taxon>Moraxellaceae</taxon>
        <taxon>Acinetobacter</taxon>
    </lineage>
</organism>
<proteinExistence type="predicted"/>
<keyword evidence="1" id="KW-0812">Transmembrane</keyword>
<accession>S7WTJ3</accession>
<dbReference type="AlphaFoldDB" id="S7WTJ3"/>